<proteinExistence type="predicted"/>
<evidence type="ECO:0000313" key="4">
    <source>
        <dbReference type="Proteomes" id="UP000321816"/>
    </source>
</evidence>
<evidence type="ECO:0000313" key="3">
    <source>
        <dbReference type="EMBL" id="WWD80904.1"/>
    </source>
</evidence>
<dbReference type="Proteomes" id="UP000321816">
    <property type="component" value="Chromosome"/>
</dbReference>
<feature type="domain" description="DUF58" evidence="2">
    <location>
        <begin position="207"/>
        <end position="370"/>
    </location>
</feature>
<dbReference type="Pfam" id="PF01882">
    <property type="entry name" value="DUF58"/>
    <property type="match status" value="1"/>
</dbReference>
<gene>
    <name evidence="3" type="ORF">FTX54_004905</name>
</gene>
<dbReference type="PANTHER" id="PTHR34351">
    <property type="entry name" value="SLR1927 PROTEIN-RELATED"/>
    <property type="match status" value="1"/>
</dbReference>
<reference evidence="3 4" key="1">
    <citation type="submission" date="2024-01" db="EMBL/GenBank/DDBJ databases">
        <title>Complete Genome Sequence of Alkalicoccus halolimnae BZ-SZ-XJ29T, a Moderately Halophilic Bacterium Isolated from a Salt Lake.</title>
        <authorList>
            <person name="Zhao B."/>
        </authorList>
    </citation>
    <scope>NUCLEOTIDE SEQUENCE [LARGE SCALE GENOMIC DNA]</scope>
    <source>
        <strain evidence="3 4">BZ-SZ-XJ29</strain>
    </source>
</reference>
<name>A0A5C7F5T3_9BACI</name>
<dbReference type="InterPro" id="IPR002881">
    <property type="entry name" value="DUF58"/>
</dbReference>
<dbReference type="AlphaFoldDB" id="A0A5C7F5T3"/>
<evidence type="ECO:0000259" key="2">
    <source>
        <dbReference type="Pfam" id="PF01882"/>
    </source>
</evidence>
<organism evidence="3 4">
    <name type="scientific">Alkalicoccus halolimnae</name>
    <dbReference type="NCBI Taxonomy" id="1667239"/>
    <lineage>
        <taxon>Bacteria</taxon>
        <taxon>Bacillati</taxon>
        <taxon>Bacillota</taxon>
        <taxon>Bacilli</taxon>
        <taxon>Bacillales</taxon>
        <taxon>Bacillaceae</taxon>
        <taxon>Alkalicoccus</taxon>
    </lineage>
</organism>
<keyword evidence="4" id="KW-1185">Reference proteome</keyword>
<evidence type="ECO:0000256" key="1">
    <source>
        <dbReference type="SAM" id="Phobius"/>
    </source>
</evidence>
<keyword evidence="1" id="KW-0472">Membrane</keyword>
<dbReference type="OrthoDB" id="140416at2"/>
<dbReference type="KEGG" id="ahal:FTX54_004905"/>
<accession>A0A5C7F5T3</accession>
<keyword evidence="1" id="KW-0812">Transmembrane</keyword>
<dbReference type="PANTHER" id="PTHR34351:SF2">
    <property type="entry name" value="DUF58 DOMAIN-CONTAINING PROTEIN"/>
    <property type="match status" value="1"/>
</dbReference>
<keyword evidence="1" id="KW-1133">Transmembrane helix</keyword>
<protein>
    <submittedName>
        <fullName evidence="3">DUF58 domain-containing protein</fullName>
    </submittedName>
</protein>
<dbReference type="RefSeq" id="WP_147803180.1">
    <property type="nucleotide sequence ID" value="NZ_CP144914.1"/>
</dbReference>
<dbReference type="EMBL" id="CP144914">
    <property type="protein sequence ID" value="WWD80904.1"/>
    <property type="molecule type" value="Genomic_DNA"/>
</dbReference>
<feature type="transmembrane region" description="Helical" evidence="1">
    <location>
        <begin position="12"/>
        <end position="30"/>
    </location>
</feature>
<sequence length="411" mass="46956">MRKIWGTVKPVLQLLTAVLLLISLFSYAMFQGNFVSWFLFYTVVTLIVLITAYAMIPLGNFHVERKSGQGAMQAGNGLTVEIQIERSWLFPFLYLAVEDVTEESLTKQLPYQASKIIFYPTMKRVLTYSYTIPNLKRGKYHSYGVKLSTSDIFGFIKKEKFVSMPSELLVYPKYYNIEQWEAYEKHDSETSIALQDFIEDRTSIAGAREYVPGDKLTSLDWKATARANKLMTKEFEDYVGQNFLVVFNNSVPDTSFAVSDAYEKGIELVTSIIMYAQREQLQLGFWSFGKEGKRFPFGAASEQQKNMVSYLAQTSPDEANLFTKNLKKHEDEIPGGVTLIIVSVELTDDMLDLMRTLLARRVNILFALMDKGKEVDAWEYKRLKKLRENGADAYLLANGFWAESTSKVEGD</sequence>
<feature type="transmembrane region" description="Helical" evidence="1">
    <location>
        <begin position="36"/>
        <end position="56"/>
    </location>
</feature>